<evidence type="ECO:0000313" key="1">
    <source>
        <dbReference type="EMBL" id="EGQ9138261.1"/>
    </source>
</evidence>
<proteinExistence type="predicted"/>
<organism evidence="1 2">
    <name type="scientific">Vibrio alginolyticus</name>
    <dbReference type="NCBI Taxonomy" id="663"/>
    <lineage>
        <taxon>Bacteria</taxon>
        <taxon>Pseudomonadati</taxon>
        <taxon>Pseudomonadota</taxon>
        <taxon>Gammaproteobacteria</taxon>
        <taxon>Vibrionales</taxon>
        <taxon>Vibrionaceae</taxon>
        <taxon>Vibrio</taxon>
    </lineage>
</organism>
<accession>A0AA36UW88</accession>
<comment type="caution">
    <text evidence="1">The sequence shown here is derived from an EMBL/GenBank/DDBJ whole genome shotgun (WGS) entry which is preliminary data.</text>
</comment>
<dbReference type="AlphaFoldDB" id="A0AA36UW88"/>
<evidence type="ECO:0000313" key="2">
    <source>
        <dbReference type="Proteomes" id="UP000714625"/>
    </source>
</evidence>
<name>A0AA36UW88_VIBAL</name>
<gene>
    <name evidence="1" type="ORF">GHY86_24505</name>
</gene>
<dbReference type="Proteomes" id="UP000714625">
    <property type="component" value="Unassembled WGS sequence"/>
</dbReference>
<protein>
    <submittedName>
        <fullName evidence="1">Uncharacterized protein</fullName>
    </submittedName>
</protein>
<sequence>MVSKVLYHKTGFNKSLSHGMFVVPDSPQHLREVIEVTRADLIRNFLLISNRKFLNYVATKNLPSCEKKAIKSYFDSRLAIIDSCLVFDGYLRLSEVYDYLIADEKRVYSYNFGMLFSRVFCEKVLEIQFMYDYDFQVDNQTSVMGAILPTQQVMNDIKPDLIGRTLCGEWVIFEAKGKCANIYLKKFDNKNVILGRALTDASKKTLSKALTQAKKITAINGKSVLFNVVGITSISRDKIDMYVKDPESDFYNINVDVDRYTQCSVNIFWAALDALSDGEYYSYNGFTWFPLLTCRDLHIGFDETNLQYAANLESYKKKSLNETPTDRELSFGNDGVGLSIPVS</sequence>
<dbReference type="RefSeq" id="WP_234499171.1">
    <property type="nucleotide sequence ID" value="NZ_JACGEA010000032.1"/>
</dbReference>
<dbReference type="EMBL" id="AAXMUW010000116">
    <property type="protein sequence ID" value="EGQ9138261.1"/>
    <property type="molecule type" value="Genomic_DNA"/>
</dbReference>
<reference evidence="1" key="1">
    <citation type="submission" date="2019-11" db="EMBL/GenBank/DDBJ databases">
        <authorList>
            <consortium name="PulseNet: The National Subtyping Network for Foodborne Disease Surveillance"/>
            <person name="Tarr C.L."/>
            <person name="Trees E."/>
            <person name="Katz L.S."/>
            <person name="Carleton-Romer H.A."/>
            <person name="Stroika S."/>
            <person name="Kucerova Z."/>
            <person name="Roache K.F."/>
            <person name="Sabol A.L."/>
            <person name="Besser J."/>
            <person name="Gerner-Smidt P."/>
        </authorList>
    </citation>
    <scope>NUCLEOTIDE SEQUENCE</scope>
    <source>
        <strain evidence="1">PNUSAV001129</strain>
    </source>
</reference>